<evidence type="ECO:0000313" key="1">
    <source>
        <dbReference type="EMBL" id="CRL01181.1"/>
    </source>
</evidence>
<proteinExistence type="predicted"/>
<keyword evidence="2" id="KW-1185">Reference proteome</keyword>
<evidence type="ECO:0000313" key="2">
    <source>
        <dbReference type="Proteomes" id="UP000183832"/>
    </source>
</evidence>
<dbReference type="Proteomes" id="UP000183832">
    <property type="component" value="Unassembled WGS sequence"/>
</dbReference>
<organism evidence="1 2">
    <name type="scientific">Clunio marinus</name>
    <dbReference type="NCBI Taxonomy" id="568069"/>
    <lineage>
        <taxon>Eukaryota</taxon>
        <taxon>Metazoa</taxon>
        <taxon>Ecdysozoa</taxon>
        <taxon>Arthropoda</taxon>
        <taxon>Hexapoda</taxon>
        <taxon>Insecta</taxon>
        <taxon>Pterygota</taxon>
        <taxon>Neoptera</taxon>
        <taxon>Endopterygota</taxon>
        <taxon>Diptera</taxon>
        <taxon>Nematocera</taxon>
        <taxon>Chironomoidea</taxon>
        <taxon>Chironomidae</taxon>
        <taxon>Clunio</taxon>
    </lineage>
</organism>
<reference evidence="1 2" key="1">
    <citation type="submission" date="2015-04" db="EMBL/GenBank/DDBJ databases">
        <authorList>
            <person name="Syromyatnikov M.Y."/>
            <person name="Popov V.N."/>
        </authorList>
    </citation>
    <scope>NUCLEOTIDE SEQUENCE [LARGE SCALE GENOMIC DNA]</scope>
</reference>
<dbReference type="EMBL" id="CVRI01000055">
    <property type="protein sequence ID" value="CRL01181.1"/>
    <property type="molecule type" value="Genomic_DNA"/>
</dbReference>
<gene>
    <name evidence="1" type="ORF">CLUMA_CG014806</name>
</gene>
<protein>
    <submittedName>
        <fullName evidence="1">CLUMA_CG014806, isoform A</fullName>
    </submittedName>
</protein>
<accession>A0A1J1ILR2</accession>
<sequence length="69" mass="7899">MQKLLISPNDEVAISVAYLSRHYKPLTSDFCLATNLKYSHSIRDTKLKNRLLKSKQSLSFEIVCLRNGT</sequence>
<dbReference type="AlphaFoldDB" id="A0A1J1ILR2"/>
<name>A0A1J1ILR2_9DIPT</name>